<proteinExistence type="predicted"/>
<accession>A0A840QHI4</accession>
<comment type="caution">
    <text evidence="1">The sequence shown here is derived from an EMBL/GenBank/DDBJ whole genome shotgun (WGS) entry which is preliminary data.</text>
</comment>
<organism evidence="1 2">
    <name type="scientific">Saccharopolyspora phatthalungensis</name>
    <dbReference type="NCBI Taxonomy" id="664693"/>
    <lineage>
        <taxon>Bacteria</taxon>
        <taxon>Bacillati</taxon>
        <taxon>Actinomycetota</taxon>
        <taxon>Actinomycetes</taxon>
        <taxon>Pseudonocardiales</taxon>
        <taxon>Pseudonocardiaceae</taxon>
        <taxon>Saccharopolyspora</taxon>
    </lineage>
</organism>
<evidence type="ECO:0000313" key="1">
    <source>
        <dbReference type="EMBL" id="MBB5159986.1"/>
    </source>
</evidence>
<dbReference type="RefSeq" id="WP_184733102.1">
    <property type="nucleotide sequence ID" value="NZ_JACHIW010000004.1"/>
</dbReference>
<evidence type="ECO:0000313" key="2">
    <source>
        <dbReference type="Proteomes" id="UP000584374"/>
    </source>
</evidence>
<sequence>MSAADAGRSAVLAALSVKTAVKLEDLAESVRSGRTTNGDYLDMSRLLSELAALLRDRCTGYVPPRAVGPKQVEQ</sequence>
<keyword evidence="2" id="KW-1185">Reference proteome</keyword>
<reference evidence="1 2" key="1">
    <citation type="submission" date="2020-08" db="EMBL/GenBank/DDBJ databases">
        <title>Sequencing the genomes of 1000 actinobacteria strains.</title>
        <authorList>
            <person name="Klenk H.-P."/>
        </authorList>
    </citation>
    <scope>NUCLEOTIDE SEQUENCE [LARGE SCALE GENOMIC DNA]</scope>
    <source>
        <strain evidence="1 2">DSM 45584</strain>
    </source>
</reference>
<dbReference type="EMBL" id="JACHIW010000004">
    <property type="protein sequence ID" value="MBB5159986.1"/>
    <property type="molecule type" value="Genomic_DNA"/>
</dbReference>
<dbReference type="Proteomes" id="UP000584374">
    <property type="component" value="Unassembled WGS sequence"/>
</dbReference>
<protein>
    <submittedName>
        <fullName evidence="1">Uncharacterized protein</fullName>
    </submittedName>
</protein>
<dbReference type="AlphaFoldDB" id="A0A840QHI4"/>
<gene>
    <name evidence="1" type="ORF">BJ970_007587</name>
</gene>
<name>A0A840QHI4_9PSEU</name>